<reference evidence="1" key="1">
    <citation type="journal article" date="2020" name="New Phytol.">
        <title>Comparative genomics reveals dynamic genome evolution in host specialist ectomycorrhizal fungi.</title>
        <authorList>
            <person name="Lofgren L.A."/>
            <person name="Nguyen N.H."/>
            <person name="Vilgalys R."/>
            <person name="Ruytinx J."/>
            <person name="Liao H.L."/>
            <person name="Branco S."/>
            <person name="Kuo A."/>
            <person name="LaButti K."/>
            <person name="Lipzen A."/>
            <person name="Andreopoulos W."/>
            <person name="Pangilinan J."/>
            <person name="Riley R."/>
            <person name="Hundley H."/>
            <person name="Na H."/>
            <person name="Barry K."/>
            <person name="Grigoriev I.V."/>
            <person name="Stajich J.E."/>
            <person name="Kennedy P.G."/>
        </authorList>
    </citation>
    <scope>NUCLEOTIDE SEQUENCE</scope>
    <source>
        <strain evidence="1">FC423</strain>
    </source>
</reference>
<protein>
    <submittedName>
        <fullName evidence="1">Uncharacterized protein</fullName>
    </submittedName>
</protein>
<dbReference type="GeneID" id="64696793"/>
<proteinExistence type="predicted"/>
<accession>A0A9P7ESV1</accession>
<dbReference type="Proteomes" id="UP000823399">
    <property type="component" value="Unassembled WGS sequence"/>
</dbReference>
<gene>
    <name evidence="1" type="ORF">F5147DRAFT_659007</name>
</gene>
<evidence type="ECO:0000313" key="2">
    <source>
        <dbReference type="Proteomes" id="UP000823399"/>
    </source>
</evidence>
<sequence length="328" mass="35500">MDEVDMLTRQMHSLDIGDAHYSVCYTRLICLAPTAANAWAAPCAHQLCNNVSTTTAVPASTPRSPIQCAFCGQSHYFRTCPTAAEYLRTGRIIHEDLFLLNPDRSCIQRQGLENLQEAVDRHTKIITSSAPSSNPPPLTIPSSAFISESYFLQCIQVAENHATVTMVEDDDSGADALAITRSKAKNAVLDNADAGLSQKKLKEATSTSSDTRVQSQTHSIEVLIPKAPPKKTPAYVYESKAATPDAASCIYQNMLSTIIPNITVADLLAHCRMHRVSTPSSATTLTTAASTPPPQIEHATPLRELKVMLNGVHMEMALLDEGSELVVI</sequence>
<keyword evidence="2" id="KW-1185">Reference proteome</keyword>
<evidence type="ECO:0000313" key="1">
    <source>
        <dbReference type="EMBL" id="KAG2087281.1"/>
    </source>
</evidence>
<name>A0A9P7ESV1_9AGAM</name>
<dbReference type="OrthoDB" id="2690433at2759"/>
<dbReference type="EMBL" id="JABBWM010000134">
    <property type="protein sequence ID" value="KAG2087281.1"/>
    <property type="molecule type" value="Genomic_DNA"/>
</dbReference>
<comment type="caution">
    <text evidence="1">The sequence shown here is derived from an EMBL/GenBank/DDBJ whole genome shotgun (WGS) entry which is preliminary data.</text>
</comment>
<organism evidence="1 2">
    <name type="scientific">Suillus discolor</name>
    <dbReference type="NCBI Taxonomy" id="1912936"/>
    <lineage>
        <taxon>Eukaryota</taxon>
        <taxon>Fungi</taxon>
        <taxon>Dikarya</taxon>
        <taxon>Basidiomycota</taxon>
        <taxon>Agaricomycotina</taxon>
        <taxon>Agaricomycetes</taxon>
        <taxon>Agaricomycetidae</taxon>
        <taxon>Boletales</taxon>
        <taxon>Suillineae</taxon>
        <taxon>Suillaceae</taxon>
        <taxon>Suillus</taxon>
    </lineage>
</organism>
<dbReference type="RefSeq" id="XP_041285168.1">
    <property type="nucleotide sequence ID" value="XM_041434534.1"/>
</dbReference>
<dbReference type="AlphaFoldDB" id="A0A9P7ESV1"/>